<sequence>MVRWSMAKVERNVKYERQDELNCSKLRLISSITPYLSSRNSRIQVLFIHILNPLAEIEIPASFQAHSQRKSIERSF</sequence>
<evidence type="ECO:0000313" key="1">
    <source>
        <dbReference type="EMBL" id="JAP13017.1"/>
    </source>
</evidence>
<name>A0A0V0GZ37_SOLCH</name>
<reference evidence="1" key="1">
    <citation type="submission" date="2015-12" db="EMBL/GenBank/DDBJ databases">
        <title>Gene expression during late stages of embryo sac development: a critical building block for successful pollen-pistil interactions.</title>
        <authorList>
            <person name="Liu Y."/>
            <person name="Joly V."/>
            <person name="Sabar M."/>
            <person name="Matton D.P."/>
        </authorList>
    </citation>
    <scope>NUCLEOTIDE SEQUENCE</scope>
</reference>
<dbReference type="EMBL" id="GEDG01028688">
    <property type="protein sequence ID" value="JAP13017.1"/>
    <property type="molecule type" value="Transcribed_RNA"/>
</dbReference>
<protein>
    <submittedName>
        <fullName evidence="1">Putative ovule protein</fullName>
    </submittedName>
</protein>
<accession>A0A0V0GZ37</accession>
<proteinExistence type="predicted"/>
<organism evidence="1">
    <name type="scientific">Solanum chacoense</name>
    <name type="common">Chaco potato</name>
    <dbReference type="NCBI Taxonomy" id="4108"/>
    <lineage>
        <taxon>Eukaryota</taxon>
        <taxon>Viridiplantae</taxon>
        <taxon>Streptophyta</taxon>
        <taxon>Embryophyta</taxon>
        <taxon>Tracheophyta</taxon>
        <taxon>Spermatophyta</taxon>
        <taxon>Magnoliopsida</taxon>
        <taxon>eudicotyledons</taxon>
        <taxon>Gunneridae</taxon>
        <taxon>Pentapetalae</taxon>
        <taxon>asterids</taxon>
        <taxon>lamiids</taxon>
        <taxon>Solanales</taxon>
        <taxon>Solanaceae</taxon>
        <taxon>Solanoideae</taxon>
        <taxon>Solaneae</taxon>
        <taxon>Solanum</taxon>
    </lineage>
</organism>
<dbReference type="AlphaFoldDB" id="A0A0V0GZ37"/>